<keyword evidence="3" id="KW-1185">Reference proteome</keyword>
<feature type="transmembrane region" description="Helical" evidence="1">
    <location>
        <begin position="225"/>
        <end position="245"/>
    </location>
</feature>
<evidence type="ECO:0000313" key="2">
    <source>
        <dbReference type="EMBL" id="OGX83771.1"/>
    </source>
</evidence>
<dbReference type="RefSeq" id="WP_070735229.1">
    <property type="nucleotide sequence ID" value="NZ_MDZC01000079.1"/>
</dbReference>
<name>A0A1G1SYR8_9BACT</name>
<comment type="caution">
    <text evidence="2">The sequence shown here is derived from an EMBL/GenBank/DDBJ whole genome shotgun (WGS) entry which is preliminary data.</text>
</comment>
<feature type="transmembrane region" description="Helical" evidence="1">
    <location>
        <begin position="12"/>
        <end position="36"/>
    </location>
</feature>
<dbReference type="AlphaFoldDB" id="A0A1G1SYR8"/>
<reference evidence="2 3" key="1">
    <citation type="submission" date="2016-08" db="EMBL/GenBank/DDBJ databases">
        <title>Hymenobacter coccineus sp. nov., Hymenobacter lapidarius sp. nov. and Hymenobacter glacialis sp. nov., isolated from Antarctic soil.</title>
        <authorList>
            <person name="Sedlacek I."/>
            <person name="Kralova S."/>
            <person name="Kyrova K."/>
            <person name="Maslanova I."/>
            <person name="Stankova E."/>
            <person name="Vrbovska V."/>
            <person name="Nemec M."/>
            <person name="Bartak M."/>
            <person name="Svec P."/>
            <person name="Busse H.-J."/>
            <person name="Pantucek R."/>
        </authorList>
    </citation>
    <scope>NUCLEOTIDE SEQUENCE [LARGE SCALE GENOMIC DNA]</scope>
    <source>
        <strain evidence="2 3">CCM 8648</strain>
    </source>
</reference>
<gene>
    <name evidence="2" type="ORF">BEN48_03095</name>
</gene>
<sequence>MMPKSNPLTFRFILVSLGWIIGAYATVLVLPTQLLVRITQEDSFFENLTFLAFFAAAGVFMYLYFARPERNNFLFFTTRKNLFYLLAAILFFFCGGEEISWGQRVFNTTATGMFADNLQQETTLHNQPAFVYEYYDQNGRVVQNGGLLLRVFRQENLINLFCYSWCLLVPLSSLLVARLRRFWAVLNVPLMPLWMGGLLVLNNALLHVGRLLLPGNSELTGIKIVEIKECGIALLFLSIGVWFWLQNRRQIAAATLLAPENDASVPVA</sequence>
<evidence type="ECO:0000313" key="3">
    <source>
        <dbReference type="Proteomes" id="UP000177791"/>
    </source>
</evidence>
<feature type="transmembrane region" description="Helical" evidence="1">
    <location>
        <begin position="184"/>
        <end position="205"/>
    </location>
</feature>
<evidence type="ECO:0000256" key="1">
    <source>
        <dbReference type="SAM" id="Phobius"/>
    </source>
</evidence>
<organism evidence="2 3">
    <name type="scientific">Hymenobacter glacialis</name>
    <dbReference type="NCBI Taxonomy" id="1908236"/>
    <lineage>
        <taxon>Bacteria</taxon>
        <taxon>Pseudomonadati</taxon>
        <taxon>Bacteroidota</taxon>
        <taxon>Cytophagia</taxon>
        <taxon>Cytophagales</taxon>
        <taxon>Hymenobacteraceae</taxon>
        <taxon>Hymenobacter</taxon>
    </lineage>
</organism>
<accession>A0A1G1SYR8</accession>
<keyword evidence="1" id="KW-0812">Transmembrane</keyword>
<feature type="transmembrane region" description="Helical" evidence="1">
    <location>
        <begin position="157"/>
        <end position="177"/>
    </location>
</feature>
<dbReference type="OrthoDB" id="7067875at2"/>
<feature type="transmembrane region" description="Helical" evidence="1">
    <location>
        <begin position="48"/>
        <end position="66"/>
    </location>
</feature>
<protein>
    <submittedName>
        <fullName evidence="2">Uncharacterized protein</fullName>
    </submittedName>
</protein>
<proteinExistence type="predicted"/>
<keyword evidence="1" id="KW-0472">Membrane</keyword>
<dbReference type="EMBL" id="MDZC01000079">
    <property type="protein sequence ID" value="OGX83771.1"/>
    <property type="molecule type" value="Genomic_DNA"/>
</dbReference>
<dbReference type="Proteomes" id="UP000177791">
    <property type="component" value="Unassembled WGS sequence"/>
</dbReference>
<keyword evidence="1" id="KW-1133">Transmembrane helix</keyword>
<feature type="transmembrane region" description="Helical" evidence="1">
    <location>
        <begin position="82"/>
        <end position="101"/>
    </location>
</feature>